<dbReference type="GO" id="GO:0003677">
    <property type="term" value="F:DNA binding"/>
    <property type="evidence" value="ECO:0007669"/>
    <property type="project" value="InterPro"/>
</dbReference>
<gene>
    <name evidence="4" type="ORF">LTR05_007743</name>
</gene>
<dbReference type="SMART" id="SM00906">
    <property type="entry name" value="Fungal_trans"/>
    <property type="match status" value="1"/>
</dbReference>
<dbReference type="EMBL" id="JAVRRJ010000009">
    <property type="protein sequence ID" value="KAK5081612.1"/>
    <property type="molecule type" value="Genomic_DNA"/>
</dbReference>
<dbReference type="GO" id="GO:0008270">
    <property type="term" value="F:zinc ion binding"/>
    <property type="evidence" value="ECO:0007669"/>
    <property type="project" value="InterPro"/>
</dbReference>
<evidence type="ECO:0000256" key="2">
    <source>
        <dbReference type="ARBA" id="ARBA00023242"/>
    </source>
</evidence>
<reference evidence="4 5" key="1">
    <citation type="submission" date="2023-08" db="EMBL/GenBank/DDBJ databases">
        <title>Black Yeasts Isolated from many extreme environments.</title>
        <authorList>
            <person name="Coleine C."/>
            <person name="Stajich J.E."/>
            <person name="Selbmann L."/>
        </authorList>
    </citation>
    <scope>NUCLEOTIDE SEQUENCE [LARGE SCALE GENOMIC DNA]</scope>
    <source>
        <strain evidence="4 5">CCFEE 5910</strain>
    </source>
</reference>
<comment type="caution">
    <text evidence="4">The sequence shown here is derived from an EMBL/GenBank/DDBJ whole genome shotgun (WGS) entry which is preliminary data.</text>
</comment>
<proteinExistence type="predicted"/>
<feature type="domain" description="Xylanolytic transcriptional activator regulatory" evidence="3">
    <location>
        <begin position="77"/>
        <end position="150"/>
    </location>
</feature>
<comment type="subcellular location">
    <subcellularLocation>
        <location evidence="1">Nucleus</location>
    </subcellularLocation>
</comment>
<evidence type="ECO:0000313" key="5">
    <source>
        <dbReference type="Proteomes" id="UP001309876"/>
    </source>
</evidence>
<keyword evidence="2" id="KW-0539">Nucleus</keyword>
<evidence type="ECO:0000259" key="3">
    <source>
        <dbReference type="SMART" id="SM00906"/>
    </source>
</evidence>
<organism evidence="4 5">
    <name type="scientific">Lithohypha guttulata</name>
    <dbReference type="NCBI Taxonomy" id="1690604"/>
    <lineage>
        <taxon>Eukaryota</taxon>
        <taxon>Fungi</taxon>
        <taxon>Dikarya</taxon>
        <taxon>Ascomycota</taxon>
        <taxon>Pezizomycotina</taxon>
        <taxon>Eurotiomycetes</taxon>
        <taxon>Chaetothyriomycetidae</taxon>
        <taxon>Chaetothyriales</taxon>
        <taxon>Trichomeriaceae</taxon>
        <taxon>Lithohypha</taxon>
    </lineage>
</organism>
<evidence type="ECO:0000256" key="1">
    <source>
        <dbReference type="ARBA" id="ARBA00004123"/>
    </source>
</evidence>
<dbReference type="AlphaFoldDB" id="A0AAN7YDF2"/>
<dbReference type="PANTHER" id="PTHR31001:SF45">
    <property type="entry name" value="ZN(II)2CYS6 TRANSCRIPTION FACTOR (EUROFUNG)"/>
    <property type="match status" value="1"/>
</dbReference>
<dbReference type="InterPro" id="IPR007219">
    <property type="entry name" value="XnlR_reg_dom"/>
</dbReference>
<sequence>MQALMFSIYCIGIRSITTEECRSVFGSSKDQLLIEYQSGCRQALWASKFLQSDNRDCLTALFLYLLSLGRSTTPPSLHSMLGVAVRTAQRMGMHSETMLAKHTILEAEMRRRLWWAIVLFDTRISELASSNIVTLDPTWDCRRPLNVNNSELRAEMKTPLSMRGGSSEALFIAVRSEVADFIRHSDFHLDYTNPALKLISKHTQREVIAPNHDLNKLEEMLEEKYFQFCDLENPLHFTTIWTMRAYLAKYRLLEHHARQSDLPAHRTDAQREIATSYALKVLECDTKIMTSPPTRGLRWLNMFHFPFPAYIQLLQGLARRPIDETACQAWEAISANYEGWFSADGDFDSPVYRMFSKFVLEAWEACEAASGQLKSALTPPQIVSFIRGALARAEQDVADKDNDMAKIGTGIHNRSISAPVSTKSTSQGISGTTELQCDLPTMGAEVFFGNPGQHVLATELNQLDWSGLGEWPSWGLF</sequence>
<dbReference type="GO" id="GO:0005634">
    <property type="term" value="C:nucleus"/>
    <property type="evidence" value="ECO:0007669"/>
    <property type="project" value="UniProtKB-SubCell"/>
</dbReference>
<dbReference type="InterPro" id="IPR050613">
    <property type="entry name" value="Sec_Metabolite_Reg"/>
</dbReference>
<protein>
    <recommendedName>
        <fullName evidence="3">Xylanolytic transcriptional activator regulatory domain-containing protein</fullName>
    </recommendedName>
</protein>
<dbReference type="Pfam" id="PF04082">
    <property type="entry name" value="Fungal_trans"/>
    <property type="match status" value="1"/>
</dbReference>
<dbReference type="CDD" id="cd12148">
    <property type="entry name" value="fungal_TF_MHR"/>
    <property type="match status" value="1"/>
</dbReference>
<evidence type="ECO:0000313" key="4">
    <source>
        <dbReference type="EMBL" id="KAK5081612.1"/>
    </source>
</evidence>
<dbReference type="GO" id="GO:0006351">
    <property type="term" value="P:DNA-templated transcription"/>
    <property type="evidence" value="ECO:0007669"/>
    <property type="project" value="InterPro"/>
</dbReference>
<dbReference type="Proteomes" id="UP001309876">
    <property type="component" value="Unassembled WGS sequence"/>
</dbReference>
<name>A0AAN7YDF2_9EURO</name>
<keyword evidence="5" id="KW-1185">Reference proteome</keyword>
<dbReference type="PANTHER" id="PTHR31001">
    <property type="entry name" value="UNCHARACTERIZED TRANSCRIPTIONAL REGULATORY PROTEIN"/>
    <property type="match status" value="1"/>
</dbReference>
<accession>A0AAN7YDF2</accession>